<reference evidence="7" key="1">
    <citation type="submission" date="2021-02" db="EMBL/GenBank/DDBJ databases">
        <authorList>
            <person name="Nowell W R."/>
        </authorList>
    </citation>
    <scope>NUCLEOTIDE SEQUENCE</scope>
</reference>
<dbReference type="EMBL" id="CAJNOE010000493">
    <property type="protein sequence ID" value="CAF1243432.1"/>
    <property type="molecule type" value="Genomic_DNA"/>
</dbReference>
<dbReference type="PANTHER" id="PTHR15217:SF0">
    <property type="entry name" value="PRE-MRNA-SPLICING REGULATOR WTAP"/>
    <property type="match status" value="1"/>
</dbReference>
<evidence type="ECO:0000256" key="6">
    <source>
        <dbReference type="SAM" id="MobiDB-lite"/>
    </source>
</evidence>
<dbReference type="GO" id="GO:0005634">
    <property type="term" value="C:nucleus"/>
    <property type="evidence" value="ECO:0007669"/>
    <property type="project" value="UniProtKB-SubCell"/>
</dbReference>
<accession>A0A814ZI41</accession>
<feature type="compositionally biased region" description="Low complexity" evidence="6">
    <location>
        <begin position="350"/>
        <end position="365"/>
    </location>
</feature>
<proteinExistence type="inferred from homology"/>
<organism evidence="7 9">
    <name type="scientific">Adineta steineri</name>
    <dbReference type="NCBI Taxonomy" id="433720"/>
    <lineage>
        <taxon>Eukaryota</taxon>
        <taxon>Metazoa</taxon>
        <taxon>Spiralia</taxon>
        <taxon>Gnathifera</taxon>
        <taxon>Rotifera</taxon>
        <taxon>Eurotatoria</taxon>
        <taxon>Bdelloidea</taxon>
        <taxon>Adinetida</taxon>
        <taxon>Adinetidae</taxon>
        <taxon>Adineta</taxon>
    </lineage>
</organism>
<keyword evidence="4" id="KW-0508">mRNA splicing</keyword>
<dbReference type="Proteomes" id="UP000663868">
    <property type="component" value="Unassembled WGS sequence"/>
</dbReference>
<dbReference type="Proteomes" id="UP000663860">
    <property type="component" value="Unassembled WGS sequence"/>
</dbReference>
<comment type="caution">
    <text evidence="7">The sequence shown here is derived from an EMBL/GenBank/DDBJ whole genome shotgun (WGS) entry which is preliminary data.</text>
</comment>
<evidence type="ECO:0000256" key="5">
    <source>
        <dbReference type="ARBA" id="ARBA00023242"/>
    </source>
</evidence>
<dbReference type="InterPro" id="IPR033757">
    <property type="entry name" value="WTAP"/>
</dbReference>
<feature type="region of interest" description="Disordered" evidence="6">
    <location>
        <begin position="256"/>
        <end position="307"/>
    </location>
</feature>
<dbReference type="GO" id="GO:0000381">
    <property type="term" value="P:regulation of alternative mRNA splicing, via spliceosome"/>
    <property type="evidence" value="ECO:0007669"/>
    <property type="project" value="InterPro"/>
</dbReference>
<dbReference type="PANTHER" id="PTHR15217">
    <property type="entry name" value="WILMS' TUMOR 1-ASSOCIATING PROTEIN"/>
    <property type="match status" value="1"/>
</dbReference>
<keyword evidence="5" id="KW-0539">Nucleus</keyword>
<evidence type="ECO:0000256" key="1">
    <source>
        <dbReference type="ARBA" id="ARBA00004123"/>
    </source>
</evidence>
<comment type="similarity">
    <text evidence="2">Belongs to the fl(2)d family.</text>
</comment>
<keyword evidence="3" id="KW-0507">mRNA processing</keyword>
<feature type="compositionally biased region" description="Low complexity" evidence="6">
    <location>
        <begin position="258"/>
        <end position="280"/>
    </location>
</feature>
<gene>
    <name evidence="7" type="ORF">IZO911_LOCUS30930</name>
    <name evidence="8" type="ORF">KXQ929_LOCUS16170</name>
</gene>
<evidence type="ECO:0000313" key="8">
    <source>
        <dbReference type="EMBL" id="CAF3785891.1"/>
    </source>
</evidence>
<dbReference type="EMBL" id="CAJOBB010000966">
    <property type="protein sequence ID" value="CAF3785891.1"/>
    <property type="molecule type" value="Genomic_DNA"/>
</dbReference>
<evidence type="ECO:0008006" key="10">
    <source>
        <dbReference type="Google" id="ProtNLM"/>
    </source>
</evidence>
<evidence type="ECO:0000256" key="4">
    <source>
        <dbReference type="ARBA" id="ARBA00023187"/>
    </source>
</evidence>
<evidence type="ECO:0000313" key="7">
    <source>
        <dbReference type="EMBL" id="CAF1243432.1"/>
    </source>
</evidence>
<evidence type="ECO:0000313" key="9">
    <source>
        <dbReference type="Proteomes" id="UP000663860"/>
    </source>
</evidence>
<protein>
    <recommendedName>
        <fullName evidence="10">Pre-mRNA-splicing regulator female-lethal(2)D</fullName>
    </recommendedName>
</protein>
<dbReference type="GO" id="GO:0008380">
    <property type="term" value="P:RNA splicing"/>
    <property type="evidence" value="ECO:0007669"/>
    <property type="project" value="UniProtKB-KW"/>
</dbReference>
<comment type="subcellular location">
    <subcellularLocation>
        <location evidence="1">Nucleus</location>
    </subcellularLocation>
</comment>
<dbReference type="GO" id="GO:0006397">
    <property type="term" value="P:mRNA processing"/>
    <property type="evidence" value="ECO:0007669"/>
    <property type="project" value="UniProtKB-KW"/>
</dbReference>
<sequence>MDLTNNLSNSTTITSSINPPKRIRIESDDWIDKAPRSRLLERWKEQDLYIDYLELRLHQLQQSIESNDIVREKETECKKLKSMLNYRFLTKTTQQQSLDQMRDMIQTPTLGRLRQTYLDPSVNLIYGQMREEIEHSRKARDEAQNELQAWKFTSDSKTGKMLMARCKKLLDENEQLGKIVSSDNVAKLEGETALQNRLLSNIKDAQKDYEEILLDMDTNMDAMSSTLLHMRQQLNDSHRQITILNEENTRLKTLCQSTNNPLNTPNGTTHTDSSSITSTTNAHNNKLPQKRSHSSNRTTPQNINTSNKIKTTNLYDAEETISPPPPLPQPTSLSSNEMMDVETDTLASISTNSTNNNINNNNNNNENLKRTNSLENGINITP</sequence>
<evidence type="ECO:0000256" key="3">
    <source>
        <dbReference type="ARBA" id="ARBA00022664"/>
    </source>
</evidence>
<dbReference type="Pfam" id="PF17098">
    <property type="entry name" value="Wtap"/>
    <property type="match status" value="1"/>
</dbReference>
<dbReference type="AlphaFoldDB" id="A0A814ZI41"/>
<feature type="compositionally biased region" description="Polar residues" evidence="6">
    <location>
        <begin position="370"/>
        <end position="382"/>
    </location>
</feature>
<evidence type="ECO:0000256" key="2">
    <source>
        <dbReference type="ARBA" id="ARBA00010313"/>
    </source>
</evidence>
<dbReference type="GO" id="GO:0016556">
    <property type="term" value="P:mRNA modification"/>
    <property type="evidence" value="ECO:0007669"/>
    <property type="project" value="InterPro"/>
</dbReference>
<name>A0A814ZI41_9BILA</name>
<feature type="region of interest" description="Disordered" evidence="6">
    <location>
        <begin position="350"/>
        <end position="382"/>
    </location>
</feature>